<feature type="domain" description="ADP ribosyltransferase" evidence="2">
    <location>
        <begin position="424"/>
        <end position="638"/>
    </location>
</feature>
<gene>
    <name evidence="3" type="ORF">CPT_Moon215</name>
</gene>
<feature type="site" description="Cleavage" evidence="1">
    <location>
        <begin position="6"/>
        <end position="7"/>
    </location>
</feature>
<dbReference type="InterPro" id="IPR003540">
    <property type="entry name" value="ADP-ribosyltransferase"/>
</dbReference>
<feature type="chain" id="PRO_5042302279" description="NAD(+)--arginine ADP-ribosyltransferase" evidence="1">
    <location>
        <begin position="1"/>
        <end position="707"/>
    </location>
</feature>
<proteinExistence type="inferred from homology"/>
<dbReference type="GO" id="GO:0016779">
    <property type="term" value="F:nucleotidyltransferase activity"/>
    <property type="evidence" value="ECO:0007669"/>
    <property type="project" value="UniProtKB-KW"/>
</dbReference>
<dbReference type="GeneID" id="24721814"/>
<dbReference type="InterPro" id="IPR016225">
    <property type="entry name" value="Phage_T4_Alt-like"/>
</dbReference>
<keyword evidence="1" id="KW-0328">Glycosyltransferase</keyword>
<keyword evidence="1" id="KW-0520">NAD</keyword>
<comment type="subcellular location">
    <subcellularLocation>
        <location evidence="1">Virion</location>
    </subcellularLocation>
    <text evidence="1">About 25-50 copies per virion. This protein is injected into the bacterial cell along with the viral DNA.</text>
</comment>
<comment type="caution">
    <text evidence="1">Lacks conserved residue(s) required for the propagation of feature annotation.</text>
</comment>
<keyword evidence="1 3" id="KW-0808">Transferase</keyword>
<dbReference type="EC" id="2.4.2.31" evidence="1"/>
<evidence type="ECO:0000313" key="3">
    <source>
        <dbReference type="EMBL" id="AIX12186.1"/>
    </source>
</evidence>
<evidence type="ECO:0000256" key="1">
    <source>
        <dbReference type="HAMAP-Rule" id="MF_04139"/>
    </source>
</evidence>
<comment type="function">
    <text evidence="1">ADP-ribosyltransferase that efficiently ADP-ribosylates one of the two alpha subunits of host RNA polymerase RPOA on an arginine located in the C-terminal region. ADP-ribosylation of RPOA alpha subunit enhances the transcription of viral early genes. Also ribosylates RPOA subunits beta, beta' and sigma 70 and performs an autoribosylation reaction.</text>
</comment>
<comment type="catalytic activity">
    <reaction evidence="1">
        <text>L-arginyl-[protein] + NAD(+) = N(omega)-(ADP-D-ribosyl)-L-arginyl-[protein] + nicotinamide + H(+)</text>
        <dbReference type="Rhea" id="RHEA:19149"/>
        <dbReference type="Rhea" id="RHEA-COMP:10532"/>
        <dbReference type="Rhea" id="RHEA-COMP:15087"/>
        <dbReference type="ChEBI" id="CHEBI:15378"/>
        <dbReference type="ChEBI" id="CHEBI:17154"/>
        <dbReference type="ChEBI" id="CHEBI:29965"/>
        <dbReference type="ChEBI" id="CHEBI:57540"/>
        <dbReference type="ChEBI" id="CHEBI:142554"/>
        <dbReference type="EC" id="2.4.2.31"/>
    </reaction>
</comment>
<dbReference type="PROSITE" id="PS51996">
    <property type="entry name" value="TR_MART"/>
    <property type="match status" value="1"/>
</dbReference>
<dbReference type="KEGG" id="vg:24721814"/>
<feature type="active site" evidence="1">
    <location>
        <position position="610"/>
    </location>
</feature>
<dbReference type="SUPFAM" id="SSF56399">
    <property type="entry name" value="ADP-ribosylation"/>
    <property type="match status" value="1"/>
</dbReference>
<organism evidence="3 4">
    <name type="scientific">Citrobacter phage Moon</name>
    <dbReference type="NCBI Taxonomy" id="1540095"/>
    <lineage>
        <taxon>Viruses</taxon>
        <taxon>Duplodnaviria</taxon>
        <taxon>Heunggongvirae</taxon>
        <taxon>Uroviricota</taxon>
        <taxon>Caudoviricetes</taxon>
        <taxon>Pantevenvirales</taxon>
        <taxon>Straboviridae</taxon>
        <taxon>Tevenvirinae</taxon>
        <taxon>Moonvirus</taxon>
        <taxon>Moonvirus moon</taxon>
    </lineage>
</organism>
<evidence type="ECO:0000313" key="4">
    <source>
        <dbReference type="Proteomes" id="UP000030323"/>
    </source>
</evidence>
<dbReference type="HAMAP" id="MF_04139">
    <property type="entry name" value="ALT_T4"/>
    <property type="match status" value="1"/>
</dbReference>
<protein>
    <recommendedName>
        <fullName evidence="1">NAD(+)--arginine ADP-ribosyltransferase</fullName>
        <ecNumber evidence="1">2.4.2.31</ecNumber>
    </recommendedName>
</protein>
<dbReference type="RefSeq" id="YP_009146648.1">
    <property type="nucleotide sequence ID" value="NC_027331.1"/>
</dbReference>
<dbReference type="Pfam" id="PF03496">
    <property type="entry name" value="ADPrib_exo_Tox"/>
    <property type="match status" value="1"/>
</dbReference>
<dbReference type="GO" id="GO:0005576">
    <property type="term" value="C:extracellular region"/>
    <property type="evidence" value="ECO:0007669"/>
    <property type="project" value="InterPro"/>
</dbReference>
<accession>A0A0A0YQD0</accession>
<evidence type="ECO:0000259" key="2">
    <source>
        <dbReference type="Pfam" id="PF03496"/>
    </source>
</evidence>
<name>A0A0A0YQD0_9CAUD</name>
<dbReference type="GO" id="GO:0044423">
    <property type="term" value="C:virion component"/>
    <property type="evidence" value="ECO:0007669"/>
    <property type="project" value="UniProtKB-UniRule"/>
</dbReference>
<dbReference type="Proteomes" id="UP000030323">
    <property type="component" value="Segment"/>
</dbReference>
<dbReference type="EMBL" id="KM236240">
    <property type="protein sequence ID" value="AIX12186.1"/>
    <property type="molecule type" value="Genomic_DNA"/>
</dbReference>
<reference evidence="3 4" key="1">
    <citation type="journal article" date="2015" name="Genome Announc.">
        <title>Complete Genome Sequence of Citrobacter freundii Myophage Moon.</title>
        <authorList>
            <person name="Edwards G.B."/>
            <person name="Luna A.J."/>
            <person name="Hernandez A.C."/>
            <person name="Kuty Everett G.F."/>
        </authorList>
    </citation>
    <scope>NUCLEOTIDE SEQUENCE [LARGE SCALE GENOMIC DNA]</scope>
</reference>
<dbReference type="PIRSF" id="PIRSF000491">
    <property type="entry name" value="Alt_phage"/>
    <property type="match status" value="1"/>
</dbReference>
<keyword evidence="1" id="KW-0946">Virion</keyword>
<dbReference type="GO" id="GO:0046782">
    <property type="term" value="P:regulation of viral transcription"/>
    <property type="evidence" value="ECO:0007669"/>
    <property type="project" value="UniProtKB-UniRule"/>
</dbReference>
<comment type="similarity">
    <text evidence="1">Belongs to the Tevenvirinae NAD(+)--arginine ADP-ribosyltransferase family.</text>
</comment>
<sequence length="707" mass="78897">MEILNEVLDESKLDLPVTNLYPKTKIPQIFSIQTSEEGSLPAFRMCSYTSGGDTNKNVKPGDKMVHVVMLSLNEKGSLVKLKNLGGDPIGVISTTFNIVYSTMKQYKMDACLFRMAKSKIGGQARQMQVIMDRLVRSRTGGKFVILKELWDYDKKYAYILIHRKNVDLSTVPGVPEIDTKLFTAVETKVGEVYVEKKSGQQVTKAQAVAASIATENDKRSDQNVISRAKINRRQAIAAQYSIDSSSIQGDDRAAEEFKRLEAKVPVKSSKGAEPSDMAIKVNIIADRQGGDYMGKVLNFITNPETSQDADGKALAARVGQLRQLSKMPKGAMLAGGFETGGMKYFMENQQEMYNEVRAFARLIAGVNTTNSLQTMKDLVKMAVAGTPTDRREMMIGNLMGLVYKEISANIRDSYQTAASLSKETERYSDNEKQAISEYCANAYEYVNMFLIGKPEEGYSTSESLEIIDNMDSAFEKGTRLDKGTLLYRGQKLDLPTFEHNAENKLFYFRNYVSTSLKPLIFGEFGRMFMALDDETTIYTAETPDDYNRFANPEDIIDIGATQQDSFDDNNNDGTSINIGKQVNLGFVISGVENVRVIVPGSLTEYPEEAEVILPRGTLLKINKITTQADKRSNKFMVEGAIVPPSEQIDESVEVYDGDLFMETGEVVKLSGFMQFINESSYDEEQNQMAAEILSGFLDIDDMPRKFR</sequence>
<dbReference type="Gene3D" id="3.90.176.10">
    <property type="entry name" value="Toxin ADP-ribosyltransferase, Chain A, domain 1"/>
    <property type="match status" value="1"/>
</dbReference>
<keyword evidence="1" id="KW-0548">Nucleotidyltransferase</keyword>
<dbReference type="GO" id="GO:0106274">
    <property type="term" value="F:NAD+-protein-arginine ADP-ribosyltransferase activity"/>
    <property type="evidence" value="ECO:0007669"/>
    <property type="project" value="UniProtKB-UniRule"/>
</dbReference>
<keyword evidence="4" id="KW-1185">Reference proteome</keyword>